<organism evidence="5 6">
    <name type="scientific">Pseudonocardia thermophila</name>
    <dbReference type="NCBI Taxonomy" id="1848"/>
    <lineage>
        <taxon>Bacteria</taxon>
        <taxon>Bacillati</taxon>
        <taxon>Actinomycetota</taxon>
        <taxon>Actinomycetes</taxon>
        <taxon>Pseudonocardiales</taxon>
        <taxon>Pseudonocardiaceae</taxon>
        <taxon>Pseudonocardia</taxon>
    </lineage>
</organism>
<keyword evidence="3 4" id="KW-0862">Zinc</keyword>
<dbReference type="InterPro" id="IPR000688">
    <property type="entry name" value="HypA/HybF"/>
</dbReference>
<sequence>MHELSICRSITAIVTKHAAGKPVKTVHLKVGELRQIVPDTLAYCWELVTDGSELASAELDIERVPGAIRCASCDETHTLTAPILVCPQCGGRDVTIVSGEEFLITSLELAEV</sequence>
<protein>
    <recommendedName>
        <fullName evidence="4">Hydrogenase maturation factor HypA</fullName>
    </recommendedName>
</protein>
<dbReference type="PIRSF" id="PIRSF004761">
    <property type="entry name" value="Hydrgn_mat_HypA"/>
    <property type="match status" value="1"/>
</dbReference>
<gene>
    <name evidence="4" type="primary">hypA</name>
    <name evidence="5" type="ORF">SAMN05443637_106232</name>
</gene>
<dbReference type="AlphaFoldDB" id="A0A1M6SMU3"/>
<keyword evidence="6" id="KW-1185">Reference proteome</keyword>
<evidence type="ECO:0000256" key="1">
    <source>
        <dbReference type="ARBA" id="ARBA00022596"/>
    </source>
</evidence>
<feature type="binding site" evidence="4">
    <location>
        <position position="2"/>
    </location>
    <ligand>
        <name>Ni(2+)</name>
        <dbReference type="ChEBI" id="CHEBI:49786"/>
    </ligand>
</feature>
<evidence type="ECO:0000256" key="3">
    <source>
        <dbReference type="ARBA" id="ARBA00022833"/>
    </source>
</evidence>
<keyword evidence="2 4" id="KW-0479">Metal-binding</keyword>
<dbReference type="PANTHER" id="PTHR34535">
    <property type="entry name" value="HYDROGENASE MATURATION FACTOR HYPA"/>
    <property type="match status" value="1"/>
</dbReference>
<dbReference type="RefSeq" id="WP_073456812.1">
    <property type="nucleotide sequence ID" value="NZ_CALGVN010000066.1"/>
</dbReference>
<feature type="binding site" evidence="4">
    <location>
        <position position="70"/>
    </location>
    <ligand>
        <name>Zn(2+)</name>
        <dbReference type="ChEBI" id="CHEBI:29105"/>
    </ligand>
</feature>
<feature type="binding site" evidence="4">
    <location>
        <position position="86"/>
    </location>
    <ligand>
        <name>Zn(2+)</name>
        <dbReference type="ChEBI" id="CHEBI:29105"/>
    </ligand>
</feature>
<evidence type="ECO:0000313" key="5">
    <source>
        <dbReference type="EMBL" id="SHK45957.1"/>
    </source>
</evidence>
<evidence type="ECO:0000256" key="2">
    <source>
        <dbReference type="ARBA" id="ARBA00022723"/>
    </source>
</evidence>
<comment type="similarity">
    <text evidence="4">Belongs to the HypA/HybF family.</text>
</comment>
<name>A0A1M6SMU3_PSETH</name>
<dbReference type="STRING" id="1848.SAMN05443637_106232"/>
<dbReference type="GO" id="GO:0008270">
    <property type="term" value="F:zinc ion binding"/>
    <property type="evidence" value="ECO:0007669"/>
    <property type="project" value="UniProtKB-UniRule"/>
</dbReference>
<reference evidence="5 6" key="1">
    <citation type="submission" date="2016-11" db="EMBL/GenBank/DDBJ databases">
        <authorList>
            <person name="Jaros S."/>
            <person name="Januszkiewicz K."/>
            <person name="Wedrychowicz H."/>
        </authorList>
    </citation>
    <scope>NUCLEOTIDE SEQUENCE [LARGE SCALE GENOMIC DNA]</scope>
    <source>
        <strain evidence="5 6">DSM 43832</strain>
    </source>
</reference>
<dbReference type="HAMAP" id="MF_00213">
    <property type="entry name" value="HypA_HybF"/>
    <property type="match status" value="1"/>
</dbReference>
<dbReference type="GO" id="GO:0016151">
    <property type="term" value="F:nickel cation binding"/>
    <property type="evidence" value="ECO:0007669"/>
    <property type="project" value="UniProtKB-UniRule"/>
</dbReference>
<feature type="binding site" evidence="4">
    <location>
        <position position="73"/>
    </location>
    <ligand>
        <name>Zn(2+)</name>
        <dbReference type="ChEBI" id="CHEBI:29105"/>
    </ligand>
</feature>
<dbReference type="EMBL" id="FRAP01000006">
    <property type="protein sequence ID" value="SHK45957.1"/>
    <property type="molecule type" value="Genomic_DNA"/>
</dbReference>
<feature type="binding site" evidence="4">
    <location>
        <position position="89"/>
    </location>
    <ligand>
        <name>Zn(2+)</name>
        <dbReference type="ChEBI" id="CHEBI:29105"/>
    </ligand>
</feature>
<dbReference type="PANTHER" id="PTHR34535:SF3">
    <property type="entry name" value="HYDROGENASE MATURATION FACTOR HYPA"/>
    <property type="match status" value="1"/>
</dbReference>
<accession>A0A1M6SMU3</accession>
<dbReference type="Gene3D" id="3.30.2320.80">
    <property type="match status" value="1"/>
</dbReference>
<proteinExistence type="inferred from homology"/>
<dbReference type="GO" id="GO:0051604">
    <property type="term" value="P:protein maturation"/>
    <property type="evidence" value="ECO:0007669"/>
    <property type="project" value="InterPro"/>
</dbReference>
<dbReference type="Proteomes" id="UP000184363">
    <property type="component" value="Unassembled WGS sequence"/>
</dbReference>
<evidence type="ECO:0000313" key="6">
    <source>
        <dbReference type="Proteomes" id="UP000184363"/>
    </source>
</evidence>
<dbReference type="Pfam" id="PF01155">
    <property type="entry name" value="HypA"/>
    <property type="match status" value="1"/>
</dbReference>
<comment type="function">
    <text evidence="4">Involved in the maturation of [NiFe] hydrogenases. Required for nickel insertion into the metal center of the hydrogenase.</text>
</comment>
<keyword evidence="1 4" id="KW-0533">Nickel</keyword>
<dbReference type="OrthoDB" id="288014at2"/>
<evidence type="ECO:0000256" key="4">
    <source>
        <dbReference type="HAMAP-Rule" id="MF_00213"/>
    </source>
</evidence>